<sequence>MVAAADACAGYLAHLLQTAHACARLLTPHHRVLPRPSLGQPVEPVRLTGRHDALAWLEAIAPAVPSAMAAAVACDHPSVACALAGDLWPLVHYHRDVALWISVYEAGLRSALRWGEPMAIRETSSTLALGLVAAERHEEAIDHYARALALARAAGDLRGVAQYTSGTGAALHDAGRYADAETHLMEAVTLYGELDDRRGAGLAETLLGSAAARQGNADLAMPVLHQARTDLTRLQQPDPVNAARALAYLGEGYSVAGHHDLAVSALTQARAEFADAGHRHWIARTTEFLGQAAQRAGLLEAARGWYTTSRNQYTALSSSRDVRRLDERLHALGAG</sequence>
<comment type="caution">
    <text evidence="1">The sequence shown here is derived from an EMBL/GenBank/DDBJ whole genome shotgun (WGS) entry which is preliminary data.</text>
</comment>
<dbReference type="SUPFAM" id="SSF48452">
    <property type="entry name" value="TPR-like"/>
    <property type="match status" value="1"/>
</dbReference>
<accession>A0ABN1XUM7</accession>
<dbReference type="InterPro" id="IPR011990">
    <property type="entry name" value="TPR-like_helical_dom_sf"/>
</dbReference>
<evidence type="ECO:0008006" key="3">
    <source>
        <dbReference type="Google" id="ProtNLM"/>
    </source>
</evidence>
<reference evidence="1 2" key="1">
    <citation type="journal article" date="2019" name="Int. J. Syst. Evol. Microbiol.">
        <title>The Global Catalogue of Microorganisms (GCM) 10K type strain sequencing project: providing services to taxonomists for standard genome sequencing and annotation.</title>
        <authorList>
            <consortium name="The Broad Institute Genomics Platform"/>
            <consortium name="The Broad Institute Genome Sequencing Center for Infectious Disease"/>
            <person name="Wu L."/>
            <person name="Ma J."/>
        </authorList>
    </citation>
    <scope>NUCLEOTIDE SEQUENCE [LARGE SCALE GENOMIC DNA]</scope>
    <source>
        <strain evidence="1 2">JCM 12393</strain>
    </source>
</reference>
<dbReference type="EMBL" id="BAAAKJ010000099">
    <property type="protein sequence ID" value="GAA1390636.1"/>
    <property type="molecule type" value="Genomic_DNA"/>
</dbReference>
<dbReference type="InterPro" id="IPR019734">
    <property type="entry name" value="TPR_rpt"/>
</dbReference>
<dbReference type="Proteomes" id="UP001499863">
    <property type="component" value="Unassembled WGS sequence"/>
</dbReference>
<dbReference type="Pfam" id="PF13424">
    <property type="entry name" value="TPR_12"/>
    <property type="match status" value="1"/>
</dbReference>
<evidence type="ECO:0000313" key="2">
    <source>
        <dbReference type="Proteomes" id="UP001499863"/>
    </source>
</evidence>
<gene>
    <name evidence="1" type="ORF">GCM10009639_19610</name>
</gene>
<dbReference type="SMART" id="SM00028">
    <property type="entry name" value="TPR"/>
    <property type="match status" value="3"/>
</dbReference>
<keyword evidence="2" id="KW-1185">Reference proteome</keyword>
<dbReference type="PANTHER" id="PTHR10098">
    <property type="entry name" value="RAPSYN-RELATED"/>
    <property type="match status" value="1"/>
</dbReference>
<evidence type="ECO:0000313" key="1">
    <source>
        <dbReference type="EMBL" id="GAA1390636.1"/>
    </source>
</evidence>
<dbReference type="Gene3D" id="1.25.40.10">
    <property type="entry name" value="Tetratricopeptide repeat domain"/>
    <property type="match status" value="2"/>
</dbReference>
<protein>
    <recommendedName>
        <fullName evidence="3">Tetratricopeptide repeat protein</fullName>
    </recommendedName>
</protein>
<dbReference type="PANTHER" id="PTHR10098:SF108">
    <property type="entry name" value="TETRATRICOPEPTIDE REPEAT PROTEIN 28"/>
    <property type="match status" value="1"/>
</dbReference>
<dbReference type="RefSeq" id="WP_344331530.1">
    <property type="nucleotide sequence ID" value="NZ_BAAAKJ010000099.1"/>
</dbReference>
<organism evidence="1 2">
    <name type="scientific">Kitasatospora putterlickiae</name>
    <dbReference type="NCBI Taxonomy" id="221725"/>
    <lineage>
        <taxon>Bacteria</taxon>
        <taxon>Bacillati</taxon>
        <taxon>Actinomycetota</taxon>
        <taxon>Actinomycetes</taxon>
        <taxon>Kitasatosporales</taxon>
        <taxon>Streptomycetaceae</taxon>
        <taxon>Kitasatospora</taxon>
    </lineage>
</organism>
<proteinExistence type="predicted"/>
<name>A0ABN1XUM7_9ACTN</name>